<proteinExistence type="predicted"/>
<reference evidence="1 3" key="1">
    <citation type="submission" date="2017-11" db="EMBL/GenBank/DDBJ databases">
        <title>The genome of Rhizophagus clarus HR1 reveals common genetic basis of auxotrophy among arbuscular mycorrhizal fungi.</title>
        <authorList>
            <person name="Kobayashi Y."/>
        </authorList>
    </citation>
    <scope>NUCLEOTIDE SEQUENCE [LARGE SCALE GENOMIC DNA]</scope>
    <source>
        <strain evidence="1 3">HR1</strain>
    </source>
</reference>
<evidence type="ECO:0000313" key="3">
    <source>
        <dbReference type="Proteomes" id="UP000247702"/>
    </source>
</evidence>
<sequence length="88" mass="9947">MNDQNSKDTADTLYGLPNLTQISQLFSNISFSNRGVIRMNIADNTTSQPTYELSDTNIYDNVFTDTLTLPLLEHRSHLKQKQQAVSLV</sequence>
<dbReference type="Proteomes" id="UP000247702">
    <property type="component" value="Unassembled WGS sequence"/>
</dbReference>
<accession>A0A2Z6RMK8</accession>
<reference evidence="2" key="2">
    <citation type="submission" date="2019-10" db="EMBL/GenBank/DDBJ databases">
        <title>Conservation and host-specific expression of non-tandemly repeated heterogenous ribosome RNA gene in arbuscular mycorrhizal fungi.</title>
        <authorList>
            <person name="Maeda T."/>
            <person name="Kobayashi Y."/>
            <person name="Nakagawa T."/>
            <person name="Ezawa T."/>
            <person name="Yamaguchi K."/>
            <person name="Bino T."/>
            <person name="Nishimoto Y."/>
            <person name="Shigenobu S."/>
            <person name="Kawaguchi M."/>
        </authorList>
    </citation>
    <scope>NUCLEOTIDE SEQUENCE</scope>
    <source>
        <strain evidence="2">HR1</strain>
    </source>
</reference>
<dbReference type="Proteomes" id="UP000615446">
    <property type="component" value="Unassembled WGS sequence"/>
</dbReference>
<protein>
    <submittedName>
        <fullName evidence="1">Uncharacterized protein</fullName>
    </submittedName>
</protein>
<evidence type="ECO:0000313" key="1">
    <source>
        <dbReference type="EMBL" id="GBC03704.1"/>
    </source>
</evidence>
<gene>
    <name evidence="2" type="ORF">RCL2_001094000</name>
    <name evidence="1" type="ORF">RclHR1_05270013</name>
</gene>
<keyword evidence="3" id="KW-1185">Reference proteome</keyword>
<dbReference type="AlphaFoldDB" id="A0A2Z6RMK8"/>
<dbReference type="EMBL" id="BLAL01000073">
    <property type="protein sequence ID" value="GES83788.1"/>
    <property type="molecule type" value="Genomic_DNA"/>
</dbReference>
<organism evidence="1 3">
    <name type="scientific">Rhizophagus clarus</name>
    <dbReference type="NCBI Taxonomy" id="94130"/>
    <lineage>
        <taxon>Eukaryota</taxon>
        <taxon>Fungi</taxon>
        <taxon>Fungi incertae sedis</taxon>
        <taxon>Mucoromycota</taxon>
        <taxon>Glomeromycotina</taxon>
        <taxon>Glomeromycetes</taxon>
        <taxon>Glomerales</taxon>
        <taxon>Glomeraceae</taxon>
        <taxon>Rhizophagus</taxon>
    </lineage>
</organism>
<evidence type="ECO:0000313" key="2">
    <source>
        <dbReference type="EMBL" id="GES83788.1"/>
    </source>
</evidence>
<name>A0A2Z6RMK8_9GLOM</name>
<dbReference type="EMBL" id="BEXD01003901">
    <property type="protein sequence ID" value="GBC03704.1"/>
    <property type="molecule type" value="Genomic_DNA"/>
</dbReference>
<comment type="caution">
    <text evidence="1">The sequence shown here is derived from an EMBL/GenBank/DDBJ whole genome shotgun (WGS) entry which is preliminary data.</text>
</comment>